<evidence type="ECO:0000313" key="2">
    <source>
        <dbReference type="EMBL" id="KAH6591849.1"/>
    </source>
</evidence>
<sequence length="263" mass="29004">MQFFYLFSFVVAASYAAALPQPAELSGKYSNNVDATLASGLEARSYQPGLNSHKDSATLVSLERRDSGWVTDDDVISENLASTVDRARNGDYALIHIEEAVGKKIGSTVGDMVTKYIGMSTHINGVLGRWERNSLIDTLNFIKSGLGDDEYSKIEPDPTDKFKGLEDTIDSDLIVIYGAIGDILEDVGSDADNFQKIHESVNHIFRDRGIIFSELEALLGRFTAGKTLKGYLADVNRSITELSTYQRPIYEEIMKKLRAASSE</sequence>
<keyword evidence="3" id="KW-1185">Reference proteome</keyword>
<reference evidence="2 3" key="1">
    <citation type="submission" date="2021-02" db="EMBL/GenBank/DDBJ databases">
        <title>Variation within the Batrachochytrium salamandrivorans European outbreak.</title>
        <authorList>
            <person name="Kelly M."/>
            <person name="Pasmans F."/>
            <person name="Shea T.P."/>
            <person name="Munoz J.F."/>
            <person name="Carranza S."/>
            <person name="Cuomo C.A."/>
            <person name="Martel A."/>
        </authorList>
    </citation>
    <scope>NUCLEOTIDE SEQUENCE [LARGE SCALE GENOMIC DNA]</scope>
    <source>
        <strain evidence="2 3">AMFP18/2</strain>
    </source>
</reference>
<evidence type="ECO:0000256" key="1">
    <source>
        <dbReference type="SAM" id="SignalP"/>
    </source>
</evidence>
<name>A0ABQ8F4J8_9FUNG</name>
<accession>A0ABQ8F4J8</accession>
<protein>
    <recommendedName>
        <fullName evidence="4">Secreted protein</fullName>
    </recommendedName>
</protein>
<dbReference type="Proteomes" id="UP001648503">
    <property type="component" value="Unassembled WGS sequence"/>
</dbReference>
<evidence type="ECO:0000313" key="3">
    <source>
        <dbReference type="Proteomes" id="UP001648503"/>
    </source>
</evidence>
<keyword evidence="1" id="KW-0732">Signal</keyword>
<feature type="chain" id="PRO_5046731731" description="Secreted protein" evidence="1">
    <location>
        <begin position="19"/>
        <end position="263"/>
    </location>
</feature>
<evidence type="ECO:0008006" key="4">
    <source>
        <dbReference type="Google" id="ProtNLM"/>
    </source>
</evidence>
<organism evidence="2 3">
    <name type="scientific">Batrachochytrium salamandrivorans</name>
    <dbReference type="NCBI Taxonomy" id="1357716"/>
    <lineage>
        <taxon>Eukaryota</taxon>
        <taxon>Fungi</taxon>
        <taxon>Fungi incertae sedis</taxon>
        <taxon>Chytridiomycota</taxon>
        <taxon>Chytridiomycota incertae sedis</taxon>
        <taxon>Chytridiomycetes</taxon>
        <taxon>Rhizophydiales</taxon>
        <taxon>Rhizophydiales incertae sedis</taxon>
        <taxon>Batrachochytrium</taxon>
    </lineage>
</organism>
<gene>
    <name evidence="2" type="ORF">BASA50_008448</name>
</gene>
<dbReference type="EMBL" id="JAFCIX010000395">
    <property type="protein sequence ID" value="KAH6591849.1"/>
    <property type="molecule type" value="Genomic_DNA"/>
</dbReference>
<proteinExistence type="predicted"/>
<comment type="caution">
    <text evidence="2">The sequence shown here is derived from an EMBL/GenBank/DDBJ whole genome shotgun (WGS) entry which is preliminary data.</text>
</comment>
<feature type="signal peptide" evidence="1">
    <location>
        <begin position="1"/>
        <end position="18"/>
    </location>
</feature>